<dbReference type="PROSITE" id="PS51885">
    <property type="entry name" value="NEPRILYSIN"/>
    <property type="match status" value="1"/>
</dbReference>
<dbReference type="Proteomes" id="UP000054047">
    <property type="component" value="Unassembled WGS sequence"/>
</dbReference>
<dbReference type="PANTHER" id="PTHR11733">
    <property type="entry name" value="ZINC METALLOPROTEASE FAMILY M13 NEPRILYSIN-RELATED"/>
    <property type="match status" value="1"/>
</dbReference>
<dbReference type="GO" id="GO:0016485">
    <property type="term" value="P:protein processing"/>
    <property type="evidence" value="ECO:0007669"/>
    <property type="project" value="TreeGrafter"/>
</dbReference>
<dbReference type="InterPro" id="IPR024079">
    <property type="entry name" value="MetalloPept_cat_dom_sf"/>
</dbReference>
<dbReference type="Gene3D" id="3.40.390.10">
    <property type="entry name" value="Collagenase (Catalytic Domain)"/>
    <property type="match status" value="1"/>
</dbReference>
<dbReference type="MEROPS" id="M13.A28"/>
<dbReference type="OrthoDB" id="5871205at2759"/>
<keyword evidence="3" id="KW-1185">Reference proteome</keyword>
<sequence length="107" mass="12120">MASDWVDSKPALSSTPIHNYERNVVQIPFDVVRPPIADIDLLDVMSYASVGTIIGHEVTHAFDEQGKLHGPTGNLGQNWWSTESRRRFTERERCYIEQYALLTGSDD</sequence>
<dbReference type="EMBL" id="KN726510">
    <property type="protein sequence ID" value="KIH67958.1"/>
    <property type="molecule type" value="Genomic_DNA"/>
</dbReference>
<dbReference type="InterPro" id="IPR018497">
    <property type="entry name" value="Peptidase_M13_C"/>
</dbReference>
<dbReference type="GO" id="GO:0005886">
    <property type="term" value="C:plasma membrane"/>
    <property type="evidence" value="ECO:0007669"/>
    <property type="project" value="TreeGrafter"/>
</dbReference>
<protein>
    <recommendedName>
        <fullName evidence="1">Peptidase M13 C-terminal domain-containing protein</fullName>
    </recommendedName>
</protein>
<evidence type="ECO:0000313" key="2">
    <source>
        <dbReference type="EMBL" id="KIH67958.1"/>
    </source>
</evidence>
<dbReference type="SUPFAM" id="SSF55486">
    <property type="entry name" value="Metalloproteases ('zincins'), catalytic domain"/>
    <property type="match status" value="1"/>
</dbReference>
<dbReference type="GO" id="GO:0004222">
    <property type="term" value="F:metalloendopeptidase activity"/>
    <property type="evidence" value="ECO:0007669"/>
    <property type="project" value="InterPro"/>
</dbReference>
<dbReference type="AlphaFoldDB" id="A0A0C2DDI2"/>
<name>A0A0C2DDI2_9BILA</name>
<proteinExistence type="predicted"/>
<dbReference type="PANTHER" id="PTHR11733:SF133">
    <property type="entry name" value="PHOSPHATE-REGULATING NEUTRAL ENDOPEPTIDASE PHEX"/>
    <property type="match status" value="1"/>
</dbReference>
<evidence type="ECO:0000313" key="3">
    <source>
        <dbReference type="Proteomes" id="UP000054047"/>
    </source>
</evidence>
<feature type="domain" description="Peptidase M13 C-terminal" evidence="1">
    <location>
        <begin position="20"/>
        <end position="102"/>
    </location>
</feature>
<gene>
    <name evidence="2" type="ORF">ANCDUO_01707</name>
</gene>
<evidence type="ECO:0000259" key="1">
    <source>
        <dbReference type="Pfam" id="PF01431"/>
    </source>
</evidence>
<feature type="non-terminal residue" evidence="2">
    <location>
        <position position="107"/>
    </location>
</feature>
<dbReference type="Pfam" id="PF01431">
    <property type="entry name" value="Peptidase_M13"/>
    <property type="match status" value="1"/>
</dbReference>
<reference evidence="2 3" key="1">
    <citation type="submission" date="2013-12" db="EMBL/GenBank/DDBJ databases">
        <title>Draft genome of the parsitic nematode Ancylostoma duodenale.</title>
        <authorList>
            <person name="Mitreva M."/>
        </authorList>
    </citation>
    <scope>NUCLEOTIDE SEQUENCE [LARGE SCALE GENOMIC DNA]</scope>
    <source>
        <strain evidence="2 3">Zhejiang</strain>
    </source>
</reference>
<accession>A0A0C2DDI2</accession>
<dbReference type="InterPro" id="IPR000718">
    <property type="entry name" value="Peptidase_M13"/>
</dbReference>
<organism evidence="2 3">
    <name type="scientific">Ancylostoma duodenale</name>
    <dbReference type="NCBI Taxonomy" id="51022"/>
    <lineage>
        <taxon>Eukaryota</taxon>
        <taxon>Metazoa</taxon>
        <taxon>Ecdysozoa</taxon>
        <taxon>Nematoda</taxon>
        <taxon>Chromadorea</taxon>
        <taxon>Rhabditida</taxon>
        <taxon>Rhabditina</taxon>
        <taxon>Rhabditomorpha</taxon>
        <taxon>Strongyloidea</taxon>
        <taxon>Ancylostomatidae</taxon>
        <taxon>Ancylostomatinae</taxon>
        <taxon>Ancylostoma</taxon>
    </lineage>
</organism>